<accession>A0A2W7II76</accession>
<dbReference type="GO" id="GO:0008671">
    <property type="term" value="F:2-dehydro-3-deoxygalactonokinase activity"/>
    <property type="evidence" value="ECO:0007669"/>
    <property type="project" value="InterPro"/>
</dbReference>
<protein>
    <submittedName>
        <fullName evidence="1">2-dehydro-3-deoxygalactonokinase</fullName>
    </submittedName>
</protein>
<proteinExistence type="predicted"/>
<dbReference type="Gene3D" id="3.30.420.310">
    <property type="entry name" value="2-keto-3-deoxy-galactonokinase, C-terminal domain"/>
    <property type="match status" value="1"/>
</dbReference>
<organism evidence="1 2">
    <name type="scientific">Humitalea rosea</name>
    <dbReference type="NCBI Taxonomy" id="990373"/>
    <lineage>
        <taxon>Bacteria</taxon>
        <taxon>Pseudomonadati</taxon>
        <taxon>Pseudomonadota</taxon>
        <taxon>Alphaproteobacteria</taxon>
        <taxon>Acetobacterales</taxon>
        <taxon>Roseomonadaceae</taxon>
        <taxon>Humitalea</taxon>
    </lineage>
</organism>
<dbReference type="AlphaFoldDB" id="A0A2W7II76"/>
<gene>
    <name evidence="1" type="ORF">C8P66_11195</name>
</gene>
<dbReference type="InterPro" id="IPR007729">
    <property type="entry name" value="DGOK"/>
</dbReference>
<name>A0A2W7II76_9PROT</name>
<dbReference type="Pfam" id="PF05035">
    <property type="entry name" value="DGOK"/>
    <property type="match status" value="1"/>
</dbReference>
<keyword evidence="2" id="KW-1185">Reference proteome</keyword>
<dbReference type="InterPro" id="IPR042258">
    <property type="entry name" value="DGOK_N"/>
</dbReference>
<dbReference type="GO" id="GO:0034194">
    <property type="term" value="P:D-galactonate catabolic process"/>
    <property type="evidence" value="ECO:0007669"/>
    <property type="project" value="InterPro"/>
</dbReference>
<dbReference type="InterPro" id="IPR042257">
    <property type="entry name" value="DGOK_C"/>
</dbReference>
<sequence>MIGVDWGTTNFRAWWLGPDGGIRDHLASGDGLLSTPADGFAATLARNIGPWLAQGETRILLCGMVGSRQGWREAPYLGCPADAAAIAAASIAVEFPGAEARIIPGLTTRDADGCPDVARGEETKAVSLLARLGLGRAVLVLPGTHCKWIGIEAGRITGFTSHMTGEVFATLARHSILGRTLEEGAAHDAAAFARGVVRARQAGGVLHHLFGVRAMALVDGLDPAASASFLSGLLIGHEILAAMPATRAPLHVLTESMLGARYAEAFDALGIPHTVESGDVTPGGLVALSRLIWTTEEAP</sequence>
<dbReference type="Gene3D" id="3.30.420.300">
    <property type="entry name" value="2-keto-3-deoxy-galactonokinase, substrate binding domain"/>
    <property type="match status" value="1"/>
</dbReference>
<dbReference type="RefSeq" id="WP_111398337.1">
    <property type="nucleotide sequence ID" value="NZ_QKYU01000011.1"/>
</dbReference>
<keyword evidence="1" id="KW-0808">Transferase</keyword>
<evidence type="ECO:0000313" key="2">
    <source>
        <dbReference type="Proteomes" id="UP000249688"/>
    </source>
</evidence>
<dbReference type="EMBL" id="QKYU01000011">
    <property type="protein sequence ID" value="PZW45680.1"/>
    <property type="molecule type" value="Genomic_DNA"/>
</dbReference>
<dbReference type="Proteomes" id="UP000249688">
    <property type="component" value="Unassembled WGS sequence"/>
</dbReference>
<evidence type="ECO:0000313" key="1">
    <source>
        <dbReference type="EMBL" id="PZW45680.1"/>
    </source>
</evidence>
<keyword evidence="1" id="KW-0418">Kinase</keyword>
<reference evidence="1 2" key="1">
    <citation type="submission" date="2018-06" db="EMBL/GenBank/DDBJ databases">
        <title>Genomic Encyclopedia of Archaeal and Bacterial Type Strains, Phase II (KMG-II): from individual species to whole genera.</title>
        <authorList>
            <person name="Goeker M."/>
        </authorList>
    </citation>
    <scope>NUCLEOTIDE SEQUENCE [LARGE SCALE GENOMIC DNA]</scope>
    <source>
        <strain evidence="1 2">DSM 24525</strain>
    </source>
</reference>
<comment type="caution">
    <text evidence="1">The sequence shown here is derived from an EMBL/GenBank/DDBJ whole genome shotgun (WGS) entry which is preliminary data.</text>
</comment>
<dbReference type="OrthoDB" id="256574at2"/>